<keyword evidence="4" id="KW-0645">Protease</keyword>
<evidence type="ECO:0000259" key="3">
    <source>
        <dbReference type="Pfam" id="PF11838"/>
    </source>
</evidence>
<name>A0A445GH70_GLYSO</name>
<organism evidence="4 5">
    <name type="scientific">Glycine soja</name>
    <name type="common">Wild soybean</name>
    <dbReference type="NCBI Taxonomy" id="3848"/>
    <lineage>
        <taxon>Eukaryota</taxon>
        <taxon>Viridiplantae</taxon>
        <taxon>Streptophyta</taxon>
        <taxon>Embryophyta</taxon>
        <taxon>Tracheophyta</taxon>
        <taxon>Spermatophyta</taxon>
        <taxon>Magnoliopsida</taxon>
        <taxon>eudicotyledons</taxon>
        <taxon>Gunneridae</taxon>
        <taxon>Pentapetalae</taxon>
        <taxon>rosids</taxon>
        <taxon>fabids</taxon>
        <taxon>Fabales</taxon>
        <taxon>Fabaceae</taxon>
        <taxon>Papilionoideae</taxon>
        <taxon>50 kb inversion clade</taxon>
        <taxon>NPAAA clade</taxon>
        <taxon>indigoferoid/millettioid clade</taxon>
        <taxon>Phaseoleae</taxon>
        <taxon>Glycine</taxon>
        <taxon>Glycine subgen. Soja</taxon>
    </lineage>
</organism>
<gene>
    <name evidence="4" type="ORF">D0Y65_043363</name>
</gene>
<keyword evidence="2" id="KW-0732">Signal</keyword>
<feature type="domain" description="ERAP1-like C-terminal" evidence="3">
    <location>
        <begin position="37"/>
        <end position="174"/>
    </location>
</feature>
<dbReference type="GO" id="GO:0016020">
    <property type="term" value="C:membrane"/>
    <property type="evidence" value="ECO:0007669"/>
    <property type="project" value="TreeGrafter"/>
</dbReference>
<keyword evidence="4" id="KW-0378">Hydrolase</keyword>
<evidence type="ECO:0000313" key="5">
    <source>
        <dbReference type="Proteomes" id="UP000289340"/>
    </source>
</evidence>
<dbReference type="GO" id="GO:0043171">
    <property type="term" value="P:peptide catabolic process"/>
    <property type="evidence" value="ECO:0007669"/>
    <property type="project" value="TreeGrafter"/>
</dbReference>
<reference evidence="4 5" key="1">
    <citation type="submission" date="2018-09" db="EMBL/GenBank/DDBJ databases">
        <title>A high-quality reference genome of wild soybean provides a powerful tool to mine soybean genomes.</title>
        <authorList>
            <person name="Xie M."/>
            <person name="Chung C.Y.L."/>
            <person name="Li M.-W."/>
            <person name="Wong F.-L."/>
            <person name="Chan T.-F."/>
            <person name="Lam H.-M."/>
        </authorList>
    </citation>
    <scope>NUCLEOTIDE SEQUENCE [LARGE SCALE GENOMIC DNA]</scope>
    <source>
        <strain evidence="5">cv. W05</strain>
        <tissue evidence="4">Hypocotyl of etiolated seedlings</tissue>
    </source>
</reference>
<dbReference type="GO" id="GO:0070006">
    <property type="term" value="F:metalloaminopeptidase activity"/>
    <property type="evidence" value="ECO:0007669"/>
    <property type="project" value="TreeGrafter"/>
</dbReference>
<dbReference type="Proteomes" id="UP000289340">
    <property type="component" value="Chromosome 16"/>
</dbReference>
<dbReference type="Pfam" id="PF11838">
    <property type="entry name" value="ERAP1_C"/>
    <property type="match status" value="1"/>
</dbReference>
<dbReference type="GO" id="GO:0005737">
    <property type="term" value="C:cytoplasm"/>
    <property type="evidence" value="ECO:0007669"/>
    <property type="project" value="TreeGrafter"/>
</dbReference>
<dbReference type="InterPro" id="IPR036392">
    <property type="entry name" value="PLAT/LH2_dom_sf"/>
</dbReference>
<dbReference type="Gene3D" id="1.25.50.20">
    <property type="match status" value="1"/>
</dbReference>
<comment type="similarity">
    <text evidence="1">Belongs to the peptidase M1 family.</text>
</comment>
<dbReference type="PANTHER" id="PTHR11533">
    <property type="entry name" value="PROTEASE M1 ZINC METALLOPROTEASE"/>
    <property type="match status" value="1"/>
</dbReference>
<dbReference type="PANTHER" id="PTHR11533:SF274">
    <property type="entry name" value="AMINOPEPTIDASE"/>
    <property type="match status" value="1"/>
</dbReference>
<dbReference type="SUPFAM" id="SSF49723">
    <property type="entry name" value="Lipase/lipooxygenase domain (PLAT/LH2 domain)"/>
    <property type="match status" value="1"/>
</dbReference>
<comment type="caution">
    <text evidence="4">The sequence shown here is derived from an EMBL/GenBank/DDBJ whole genome shotgun (WGS) entry which is preliminary data.</text>
</comment>
<dbReference type="GO" id="GO:0005615">
    <property type="term" value="C:extracellular space"/>
    <property type="evidence" value="ECO:0007669"/>
    <property type="project" value="TreeGrafter"/>
</dbReference>
<keyword evidence="5" id="KW-1185">Reference proteome</keyword>
<dbReference type="GO" id="GO:0042277">
    <property type="term" value="F:peptide binding"/>
    <property type="evidence" value="ECO:0007669"/>
    <property type="project" value="TreeGrafter"/>
</dbReference>
<sequence length="318" mass="35879">MEKLFLFNFLLLLVLIEKLGIVGVWRSRGSSWKNSGDKLGWDSISGEDHSISLLRGEVFQALATFDHDKTQQEALRRFQILLDGRNTSLPPANIRRVAYVAVMRNTTTENRTGLESLLSFYRSSIASSADPNVVIEVLNLLLSDAIPDQDIIYVLAGISNEGSETAWRWLKTTLTVHAKKPLQFKVRAVVTVRNKIKEDFKETMLKHLDAINDSIGTRNVVLELISIEIDPKATTRNQTEGNKDLNHNEKDYLLPKVVEFSEENRHGGKDTSKVELSANEGLNSNKAYRNKSLMTEKWNLGTRGIIPPCLLPHVCNPW</sequence>
<evidence type="ECO:0000313" key="4">
    <source>
        <dbReference type="EMBL" id="RZB60564.1"/>
    </source>
</evidence>
<feature type="signal peptide" evidence="2">
    <location>
        <begin position="1"/>
        <end position="20"/>
    </location>
</feature>
<keyword evidence="4" id="KW-0031">Aminopeptidase</keyword>
<dbReference type="GO" id="GO:0008270">
    <property type="term" value="F:zinc ion binding"/>
    <property type="evidence" value="ECO:0007669"/>
    <property type="project" value="TreeGrafter"/>
</dbReference>
<evidence type="ECO:0000256" key="1">
    <source>
        <dbReference type="ARBA" id="ARBA00010136"/>
    </source>
</evidence>
<dbReference type="GO" id="GO:0006508">
    <property type="term" value="P:proteolysis"/>
    <property type="evidence" value="ECO:0007669"/>
    <property type="project" value="TreeGrafter"/>
</dbReference>
<dbReference type="InterPro" id="IPR024571">
    <property type="entry name" value="ERAP1-like_C_dom"/>
</dbReference>
<proteinExistence type="inferred from homology"/>
<evidence type="ECO:0000256" key="2">
    <source>
        <dbReference type="SAM" id="SignalP"/>
    </source>
</evidence>
<dbReference type="AlphaFoldDB" id="A0A445GH70"/>
<protein>
    <submittedName>
        <fullName evidence="4">Aminopeptidase M1</fullName>
    </submittedName>
</protein>
<accession>A0A445GH70</accession>
<feature type="chain" id="PRO_5019087896" evidence="2">
    <location>
        <begin position="21"/>
        <end position="318"/>
    </location>
</feature>
<dbReference type="EMBL" id="QZWG01000016">
    <property type="protein sequence ID" value="RZB60564.1"/>
    <property type="molecule type" value="Genomic_DNA"/>
</dbReference>
<dbReference type="InterPro" id="IPR050344">
    <property type="entry name" value="Peptidase_M1_aminopeptidases"/>
</dbReference>